<comment type="similarity">
    <text evidence="1">Belongs to the DegT/DnrJ/EryC1 family.</text>
</comment>
<accession>A0A1G2FXE6</accession>
<reference evidence="2 3" key="1">
    <citation type="journal article" date="2016" name="Nat. Commun.">
        <title>Thousands of microbial genomes shed light on interconnected biogeochemical processes in an aquifer system.</title>
        <authorList>
            <person name="Anantharaman K."/>
            <person name="Brown C.T."/>
            <person name="Hug L.A."/>
            <person name="Sharon I."/>
            <person name="Castelle C.J."/>
            <person name="Probst A.J."/>
            <person name="Thomas B.C."/>
            <person name="Singh A."/>
            <person name="Wilkins M.J."/>
            <person name="Karaoz U."/>
            <person name="Brodie E.L."/>
            <person name="Williams K.H."/>
            <person name="Hubbard S.S."/>
            <person name="Banfield J.F."/>
        </authorList>
    </citation>
    <scope>NUCLEOTIDE SEQUENCE [LARGE SCALE GENOMIC DNA]</scope>
</reference>
<dbReference type="Pfam" id="PF01041">
    <property type="entry name" value="DegT_DnrJ_EryC1"/>
    <property type="match status" value="1"/>
</dbReference>
<dbReference type="CDD" id="cd00616">
    <property type="entry name" value="AHBA_syn"/>
    <property type="match status" value="1"/>
</dbReference>
<gene>
    <name evidence="2" type="ORF">A2W41_02925</name>
</gene>
<dbReference type="EMBL" id="MHNI01000014">
    <property type="protein sequence ID" value="OGZ42755.1"/>
    <property type="molecule type" value="Genomic_DNA"/>
</dbReference>
<evidence type="ECO:0000256" key="1">
    <source>
        <dbReference type="RuleBase" id="RU004508"/>
    </source>
</evidence>
<organism evidence="2 3">
    <name type="scientific">Candidatus Ryanbacteria bacterium RIFCSPHIGHO2_01_45_13</name>
    <dbReference type="NCBI Taxonomy" id="1802112"/>
    <lineage>
        <taxon>Bacteria</taxon>
        <taxon>Candidatus Ryaniibacteriota</taxon>
    </lineage>
</organism>
<comment type="caution">
    <text evidence="2">The sequence shown here is derived from an EMBL/GenBank/DDBJ whole genome shotgun (WGS) entry which is preliminary data.</text>
</comment>
<dbReference type="InterPro" id="IPR015422">
    <property type="entry name" value="PyrdxlP-dep_Trfase_small"/>
</dbReference>
<name>A0A1G2FXE6_9BACT</name>
<dbReference type="AlphaFoldDB" id="A0A1G2FXE6"/>
<dbReference type="PANTHER" id="PTHR30244">
    <property type="entry name" value="TRANSAMINASE"/>
    <property type="match status" value="1"/>
</dbReference>
<sequence length="399" mass="45155">MRVPYAQSVHGSAEIKAVVGVLKKNTALSECTKKFERNIADMFGKKYGIMVNSGSSANLLAFELLNLKKGSEVITPILTFATTVAPIIQKGLVPVFVDVEPETYLLNIQQVEQAITKKTRVLMIPSLIGNVPNLKLLKSIAKRHNLWLIEDSCDTLGATYGGKKTGTYSDISTTSFYGAHIINGAGGGGMILVDNPDWAEKLLVFRGWGRQSSIVGESKESENIQDRFKTRIGNIPYDSKFVFSAVGYNFLPMEISSAFALEQLKRFALFKRLRKRHFMELKNFFKQYERFFVLPLQTPKANTPWLAFPLTIKKNAPFSRRYICRYLEEHNIQTRPVFTGNILKQPAFKNIPSRKPFKRYPVADDIMRSGFLIGCHQGLADKHLRHLKGVFEEFLETFI</sequence>
<dbReference type="SUPFAM" id="SSF53383">
    <property type="entry name" value="PLP-dependent transferases"/>
    <property type="match status" value="1"/>
</dbReference>
<dbReference type="Proteomes" id="UP000176700">
    <property type="component" value="Unassembled WGS sequence"/>
</dbReference>
<dbReference type="GO" id="GO:0008483">
    <property type="term" value="F:transaminase activity"/>
    <property type="evidence" value="ECO:0007669"/>
    <property type="project" value="TreeGrafter"/>
</dbReference>
<dbReference type="InterPro" id="IPR015421">
    <property type="entry name" value="PyrdxlP-dep_Trfase_major"/>
</dbReference>
<dbReference type="Gene3D" id="3.40.640.10">
    <property type="entry name" value="Type I PLP-dependent aspartate aminotransferase-like (Major domain)"/>
    <property type="match status" value="1"/>
</dbReference>
<dbReference type="GO" id="GO:0030170">
    <property type="term" value="F:pyridoxal phosphate binding"/>
    <property type="evidence" value="ECO:0007669"/>
    <property type="project" value="TreeGrafter"/>
</dbReference>
<evidence type="ECO:0000313" key="3">
    <source>
        <dbReference type="Proteomes" id="UP000176700"/>
    </source>
</evidence>
<evidence type="ECO:0000313" key="2">
    <source>
        <dbReference type="EMBL" id="OGZ42755.1"/>
    </source>
</evidence>
<keyword evidence="1" id="KW-0663">Pyridoxal phosphate</keyword>
<dbReference type="InterPro" id="IPR015424">
    <property type="entry name" value="PyrdxlP-dep_Trfase"/>
</dbReference>
<protein>
    <submittedName>
        <fullName evidence="2">NarL family transcriptional regulator</fullName>
    </submittedName>
</protein>
<dbReference type="PIRSF" id="PIRSF000390">
    <property type="entry name" value="PLP_StrS"/>
    <property type="match status" value="1"/>
</dbReference>
<dbReference type="InterPro" id="IPR000653">
    <property type="entry name" value="DegT/StrS_aminotransferase"/>
</dbReference>
<dbReference type="Gene3D" id="3.90.1150.10">
    <property type="entry name" value="Aspartate Aminotransferase, domain 1"/>
    <property type="match status" value="1"/>
</dbReference>
<proteinExistence type="inferred from homology"/>
<dbReference type="GO" id="GO:0000271">
    <property type="term" value="P:polysaccharide biosynthetic process"/>
    <property type="evidence" value="ECO:0007669"/>
    <property type="project" value="TreeGrafter"/>
</dbReference>
<dbReference type="PANTHER" id="PTHR30244:SF34">
    <property type="entry name" value="DTDP-4-AMINO-4,6-DIDEOXYGALACTOSE TRANSAMINASE"/>
    <property type="match status" value="1"/>
</dbReference>